<organism evidence="8 9">
    <name type="scientific">Halomonas halmophila</name>
    <dbReference type="NCBI Taxonomy" id="252"/>
    <lineage>
        <taxon>Bacteria</taxon>
        <taxon>Pseudomonadati</taxon>
        <taxon>Pseudomonadota</taxon>
        <taxon>Gammaproteobacteria</taxon>
        <taxon>Oceanospirillales</taxon>
        <taxon>Halomonadaceae</taxon>
        <taxon>Halomonas</taxon>
    </lineage>
</organism>
<dbReference type="InterPro" id="IPR006129">
    <property type="entry name" value="AdhesinB"/>
</dbReference>
<accession>A0A4Y4F2Y0</accession>
<evidence type="ECO:0000313" key="8">
    <source>
        <dbReference type="EMBL" id="GED21491.1"/>
    </source>
</evidence>
<dbReference type="GO" id="GO:0046872">
    <property type="term" value="F:metal ion binding"/>
    <property type="evidence" value="ECO:0007669"/>
    <property type="project" value="UniProtKB-KW"/>
</dbReference>
<reference evidence="8 9" key="1">
    <citation type="submission" date="2019-06" db="EMBL/GenBank/DDBJ databases">
        <title>Whole genome shotgun sequence of Halomonas halmophila NBRC 15537.</title>
        <authorList>
            <person name="Hosoyama A."/>
            <person name="Uohara A."/>
            <person name="Ohji S."/>
            <person name="Ichikawa N."/>
        </authorList>
    </citation>
    <scope>NUCLEOTIDE SEQUENCE [LARGE SCALE GENOMIC DNA]</scope>
    <source>
        <strain evidence="8 9">NBRC 15537</strain>
    </source>
</reference>
<sequence length="323" mass="34683">MAGATLMAATCLAAPAQAQEASPEPINAVATTGMVGDIVQQVGGECVTVTTLMGPGVDPHLYRASARDVSIFQAAEMIFYSGYSLEGQLGDVLERLGETRPTIGVAPASTDVDELITTQDEYGLDPHLWMDVSLWSRIVPTVADALSQQRPACETRFQDHAEAYVAQLEALHQWVKESIASIPEQQRILVTAHDAFNYYGRAYGIEVAGIQGLSTATETGVADIRRMADVVVEREVPAVFVESTISPRTVQAVIEAARQQGHEVSIGSQLYSDAMGETGTLDGTYIGMLYRNTQHIVESLGGKTPALPRALDDWAARWGISSS</sequence>
<comment type="similarity">
    <text evidence="2 6">Belongs to the bacterial solute-binding protein 9 family.</text>
</comment>
<dbReference type="InterPro" id="IPR006128">
    <property type="entry name" value="Lipoprotein_PsaA-like"/>
</dbReference>
<protein>
    <submittedName>
        <fullName evidence="8">Manganese transporter</fullName>
    </submittedName>
</protein>
<dbReference type="OrthoDB" id="9810636at2"/>
<keyword evidence="9" id="KW-1185">Reference proteome</keyword>
<evidence type="ECO:0000256" key="3">
    <source>
        <dbReference type="ARBA" id="ARBA00022448"/>
    </source>
</evidence>
<dbReference type="InterPro" id="IPR006127">
    <property type="entry name" value="ZnuA-like"/>
</dbReference>
<evidence type="ECO:0000256" key="7">
    <source>
        <dbReference type="SAM" id="SignalP"/>
    </source>
</evidence>
<dbReference type="SUPFAM" id="SSF53807">
    <property type="entry name" value="Helical backbone' metal receptor"/>
    <property type="match status" value="1"/>
</dbReference>
<dbReference type="PRINTS" id="PR00690">
    <property type="entry name" value="ADHESNFAMILY"/>
</dbReference>
<evidence type="ECO:0000256" key="5">
    <source>
        <dbReference type="ARBA" id="ARBA00022729"/>
    </source>
</evidence>
<name>A0A4Y4F2Y0_9GAMM</name>
<gene>
    <name evidence="8" type="primary">mtsA</name>
    <name evidence="8" type="ORF">HHA01_04680</name>
</gene>
<dbReference type="InterPro" id="IPR050492">
    <property type="entry name" value="Bact_metal-bind_prot9"/>
</dbReference>
<comment type="caution">
    <text evidence="8">The sequence shown here is derived from an EMBL/GenBank/DDBJ whole genome shotgun (WGS) entry which is preliminary data.</text>
</comment>
<dbReference type="Proteomes" id="UP000319812">
    <property type="component" value="Unassembled WGS sequence"/>
</dbReference>
<evidence type="ECO:0000256" key="6">
    <source>
        <dbReference type="RuleBase" id="RU003512"/>
    </source>
</evidence>
<dbReference type="PANTHER" id="PTHR42953:SF1">
    <property type="entry name" value="METAL-BINDING PROTEIN HI_0362-RELATED"/>
    <property type="match status" value="1"/>
</dbReference>
<dbReference type="EMBL" id="BJOC01000010">
    <property type="protein sequence ID" value="GED21491.1"/>
    <property type="molecule type" value="Genomic_DNA"/>
</dbReference>
<evidence type="ECO:0000256" key="1">
    <source>
        <dbReference type="ARBA" id="ARBA00004196"/>
    </source>
</evidence>
<dbReference type="GO" id="GO:0007155">
    <property type="term" value="P:cell adhesion"/>
    <property type="evidence" value="ECO:0007669"/>
    <property type="project" value="InterPro"/>
</dbReference>
<dbReference type="Gene3D" id="3.40.50.1980">
    <property type="entry name" value="Nitrogenase molybdenum iron protein domain"/>
    <property type="match status" value="2"/>
</dbReference>
<dbReference type="GO" id="GO:0030313">
    <property type="term" value="C:cell envelope"/>
    <property type="evidence" value="ECO:0007669"/>
    <property type="project" value="UniProtKB-SubCell"/>
</dbReference>
<keyword evidence="3 6" id="KW-0813">Transport</keyword>
<comment type="subcellular location">
    <subcellularLocation>
        <location evidence="1">Cell envelope</location>
    </subcellularLocation>
</comment>
<dbReference type="GO" id="GO:0030001">
    <property type="term" value="P:metal ion transport"/>
    <property type="evidence" value="ECO:0007669"/>
    <property type="project" value="InterPro"/>
</dbReference>
<evidence type="ECO:0000256" key="2">
    <source>
        <dbReference type="ARBA" id="ARBA00011028"/>
    </source>
</evidence>
<feature type="chain" id="PRO_5021492703" evidence="7">
    <location>
        <begin position="19"/>
        <end position="323"/>
    </location>
</feature>
<proteinExistence type="inferred from homology"/>
<dbReference type="AlphaFoldDB" id="A0A4Y4F2Y0"/>
<dbReference type="PRINTS" id="PR00691">
    <property type="entry name" value="ADHESINB"/>
</dbReference>
<keyword evidence="4" id="KW-0479">Metal-binding</keyword>
<evidence type="ECO:0000256" key="4">
    <source>
        <dbReference type="ARBA" id="ARBA00022723"/>
    </source>
</evidence>
<evidence type="ECO:0000313" key="9">
    <source>
        <dbReference type="Proteomes" id="UP000319812"/>
    </source>
</evidence>
<dbReference type="PANTHER" id="PTHR42953">
    <property type="entry name" value="HIGH-AFFINITY ZINC UPTAKE SYSTEM PROTEIN ZNUA-RELATED"/>
    <property type="match status" value="1"/>
</dbReference>
<keyword evidence="5 7" id="KW-0732">Signal</keyword>
<dbReference type="Pfam" id="PF01297">
    <property type="entry name" value="ZnuA"/>
    <property type="match status" value="1"/>
</dbReference>
<feature type="signal peptide" evidence="7">
    <location>
        <begin position="1"/>
        <end position="18"/>
    </location>
</feature>